<evidence type="ECO:0000313" key="3">
    <source>
        <dbReference type="RefSeq" id="XP_030385768.1"/>
    </source>
</evidence>
<accession>A0A6J2UEB8</accession>
<protein>
    <submittedName>
        <fullName evidence="3">Augmin complex subunit msd5</fullName>
    </submittedName>
</protein>
<reference evidence="3" key="1">
    <citation type="submission" date="2025-08" db="UniProtKB">
        <authorList>
            <consortium name="RefSeq"/>
        </authorList>
    </citation>
    <scope>IDENTIFICATION</scope>
    <source>
        <strain evidence="3">11010-0011.00</strain>
        <tissue evidence="3">Whole body</tissue>
    </source>
</reference>
<dbReference type="OrthoDB" id="7883350at2759"/>
<sequence length="261" mass="29421">MDDGGNIDFSVCAAKLNEKYLHHARSLKDICFTKSVMKPTVFFESLQEEMQTIASRNNKQEAKEQSTVEDYAELFKIFEEYPTNLQKAPKKRDLQRTNSSILKGPGAPDASSVDISTAGVINVSASLCLTRSDEQRSASEVYMDFKKFQQKLRRVYEEATSADKAQDAYLAKVGELRTFAQQLEKLMPAERDAQDAFTTEEEAMLTTIAENMQQLNYLRENSLYIQSPNEIATGGNTIARLESLIEVLTYTLMQIGCYNNA</sequence>
<dbReference type="AlphaFoldDB" id="A0A6J2UEB8"/>
<evidence type="ECO:0000256" key="1">
    <source>
        <dbReference type="SAM" id="MobiDB-lite"/>
    </source>
</evidence>
<keyword evidence="2" id="KW-1185">Reference proteome</keyword>
<gene>
    <name evidence="3" type="primary">LOC115632674</name>
</gene>
<dbReference type="RefSeq" id="XP_030385768.1">
    <property type="nucleotide sequence ID" value="XM_030529908.1"/>
</dbReference>
<dbReference type="Proteomes" id="UP000504634">
    <property type="component" value="Unplaced"/>
</dbReference>
<evidence type="ECO:0000313" key="2">
    <source>
        <dbReference type="Proteomes" id="UP000504634"/>
    </source>
</evidence>
<proteinExistence type="predicted"/>
<dbReference type="GeneID" id="115632674"/>
<organism evidence="2 3">
    <name type="scientific">Drosophila lebanonensis</name>
    <name type="common">Fruit fly</name>
    <name type="synonym">Scaptodrosophila lebanonensis</name>
    <dbReference type="NCBI Taxonomy" id="7225"/>
    <lineage>
        <taxon>Eukaryota</taxon>
        <taxon>Metazoa</taxon>
        <taxon>Ecdysozoa</taxon>
        <taxon>Arthropoda</taxon>
        <taxon>Hexapoda</taxon>
        <taxon>Insecta</taxon>
        <taxon>Pterygota</taxon>
        <taxon>Neoptera</taxon>
        <taxon>Endopterygota</taxon>
        <taxon>Diptera</taxon>
        <taxon>Brachycera</taxon>
        <taxon>Muscomorpha</taxon>
        <taxon>Ephydroidea</taxon>
        <taxon>Drosophilidae</taxon>
        <taxon>Scaptodrosophila</taxon>
    </lineage>
</organism>
<name>A0A6J2UEB8_DROLE</name>
<dbReference type="CTD" id="38156"/>
<feature type="region of interest" description="Disordered" evidence="1">
    <location>
        <begin position="88"/>
        <end position="108"/>
    </location>
</feature>